<protein>
    <submittedName>
        <fullName evidence="1">Uncharacterized protein</fullName>
    </submittedName>
</protein>
<gene>
    <name evidence="1" type="ORF">PR048_028384</name>
</gene>
<accession>A0ABQ9GJ67</accession>
<evidence type="ECO:0000313" key="1">
    <source>
        <dbReference type="EMBL" id="KAJ8872044.1"/>
    </source>
</evidence>
<organism evidence="1 2">
    <name type="scientific">Dryococelus australis</name>
    <dbReference type="NCBI Taxonomy" id="614101"/>
    <lineage>
        <taxon>Eukaryota</taxon>
        <taxon>Metazoa</taxon>
        <taxon>Ecdysozoa</taxon>
        <taxon>Arthropoda</taxon>
        <taxon>Hexapoda</taxon>
        <taxon>Insecta</taxon>
        <taxon>Pterygota</taxon>
        <taxon>Neoptera</taxon>
        <taxon>Polyneoptera</taxon>
        <taxon>Phasmatodea</taxon>
        <taxon>Verophasmatodea</taxon>
        <taxon>Anareolatae</taxon>
        <taxon>Phasmatidae</taxon>
        <taxon>Eurycanthinae</taxon>
        <taxon>Dryococelus</taxon>
    </lineage>
</organism>
<name>A0ABQ9GJ67_9NEOP</name>
<dbReference type="Proteomes" id="UP001159363">
    <property type="component" value="Chromosome 11"/>
</dbReference>
<proteinExistence type="predicted"/>
<comment type="caution">
    <text evidence="1">The sequence shown here is derived from an EMBL/GenBank/DDBJ whole genome shotgun (WGS) entry which is preliminary data.</text>
</comment>
<dbReference type="EMBL" id="JARBHB010000012">
    <property type="protein sequence ID" value="KAJ8872044.1"/>
    <property type="molecule type" value="Genomic_DNA"/>
</dbReference>
<reference evidence="1 2" key="1">
    <citation type="submission" date="2023-02" db="EMBL/GenBank/DDBJ databases">
        <title>LHISI_Scaffold_Assembly.</title>
        <authorList>
            <person name="Stuart O.P."/>
            <person name="Cleave R."/>
            <person name="Magrath M.J.L."/>
            <person name="Mikheyev A.S."/>
        </authorList>
    </citation>
    <scope>NUCLEOTIDE SEQUENCE [LARGE SCALE GENOMIC DNA]</scope>
    <source>
        <strain evidence="1">Daus_M_001</strain>
        <tissue evidence="1">Leg muscle</tissue>
    </source>
</reference>
<evidence type="ECO:0000313" key="2">
    <source>
        <dbReference type="Proteomes" id="UP001159363"/>
    </source>
</evidence>
<keyword evidence="2" id="KW-1185">Reference proteome</keyword>
<sequence>MQNLKLALTDAAKDDRKYLYGISGNGEIYIKIRTPIGEKKLTLVLSYYPIILANLNTTKNKGCLLLGNDYHNLRNCIKNCHFFQNIKPSNQNPKGRLEPITAPSTELNNELVVRLLKSLQIKNSHTKAYNPARNSLVESLTGIGDAMGGQETVFVHSSIRVVSCWAIWGNLAMASLGIMVDEGRVGNTSRTARHTTLPPIIHSWFGRTQHADVSEEAKGLCLTALGHNTSNVSSTFVPRNHVNRKGAVVGEPIPCSPPTKANQVQSPGGSLRIFASGNCYVGPWVFSGISLYRCPFIPTLFHTHHTSPSSLLTTSLLRAIQISPQSHTCNSRGKVVPCFNGVKKHVGDHFTIYSIEFHFHSVDFSHMVGTSRIGVLDHVGCILYKNTQSSQFANIDVRHEHVTLQISI</sequence>